<protein>
    <recommendedName>
        <fullName evidence="5">RRM domain-containing protein</fullName>
    </recommendedName>
</protein>
<dbReference type="Gene3D" id="3.30.70.330">
    <property type="match status" value="2"/>
</dbReference>
<dbReference type="EMBL" id="JAFCMP010000357">
    <property type="protein sequence ID" value="KAG5180834.1"/>
    <property type="molecule type" value="Genomic_DNA"/>
</dbReference>
<accession>A0A836CCM9</accession>
<feature type="compositionally biased region" description="Basic and acidic residues" evidence="4">
    <location>
        <begin position="288"/>
        <end position="301"/>
    </location>
</feature>
<evidence type="ECO:0000256" key="4">
    <source>
        <dbReference type="SAM" id="MobiDB-lite"/>
    </source>
</evidence>
<feature type="domain" description="RRM" evidence="5">
    <location>
        <begin position="126"/>
        <end position="202"/>
    </location>
</feature>
<evidence type="ECO:0000259" key="5">
    <source>
        <dbReference type="PROSITE" id="PS50102"/>
    </source>
</evidence>
<proteinExistence type="predicted"/>
<dbReference type="PROSITE" id="PS50102">
    <property type="entry name" value="RRM"/>
    <property type="match status" value="2"/>
</dbReference>
<dbReference type="Pfam" id="PF00076">
    <property type="entry name" value="RRM_1"/>
    <property type="match status" value="2"/>
</dbReference>
<comment type="caution">
    <text evidence="6">The sequence shown here is derived from an EMBL/GenBank/DDBJ whole genome shotgun (WGS) entry which is preliminary data.</text>
</comment>
<dbReference type="AlphaFoldDB" id="A0A836CCM9"/>
<keyword evidence="2 3" id="KW-0694">RNA-binding</keyword>
<reference evidence="6" key="1">
    <citation type="submission" date="2021-02" db="EMBL/GenBank/DDBJ databases">
        <title>First Annotated Genome of the Yellow-green Alga Tribonema minus.</title>
        <authorList>
            <person name="Mahan K.M."/>
        </authorList>
    </citation>
    <scope>NUCLEOTIDE SEQUENCE</scope>
    <source>
        <strain evidence="6">UTEX B ZZ1240</strain>
    </source>
</reference>
<feature type="region of interest" description="Disordered" evidence="4">
    <location>
        <begin position="288"/>
        <end position="321"/>
    </location>
</feature>
<dbReference type="SMART" id="SM00360">
    <property type="entry name" value="RRM"/>
    <property type="match status" value="2"/>
</dbReference>
<evidence type="ECO:0000256" key="3">
    <source>
        <dbReference type="PROSITE-ProRule" id="PRU00176"/>
    </source>
</evidence>
<organism evidence="6 7">
    <name type="scientific">Tribonema minus</name>
    <dbReference type="NCBI Taxonomy" id="303371"/>
    <lineage>
        <taxon>Eukaryota</taxon>
        <taxon>Sar</taxon>
        <taxon>Stramenopiles</taxon>
        <taxon>Ochrophyta</taxon>
        <taxon>PX clade</taxon>
        <taxon>Xanthophyceae</taxon>
        <taxon>Tribonematales</taxon>
        <taxon>Tribonemataceae</taxon>
        <taxon>Tribonema</taxon>
    </lineage>
</organism>
<dbReference type="InterPro" id="IPR012677">
    <property type="entry name" value="Nucleotide-bd_a/b_plait_sf"/>
</dbReference>
<keyword evidence="7" id="KW-1185">Reference proteome</keyword>
<feature type="region of interest" description="Disordered" evidence="4">
    <location>
        <begin position="379"/>
        <end position="406"/>
    </location>
</feature>
<name>A0A836CCM9_9STRA</name>
<evidence type="ECO:0000256" key="1">
    <source>
        <dbReference type="ARBA" id="ARBA00022737"/>
    </source>
</evidence>
<dbReference type="PANTHER" id="PTHR48032:SF6">
    <property type="entry name" value="RNA-BINDING (RRM_RBD_RNP MOTIFS) FAMILY PROTEIN"/>
    <property type="match status" value="1"/>
</dbReference>
<dbReference type="GO" id="GO:0003729">
    <property type="term" value="F:mRNA binding"/>
    <property type="evidence" value="ECO:0007669"/>
    <property type="project" value="TreeGrafter"/>
</dbReference>
<feature type="compositionally biased region" description="Basic and acidic residues" evidence="4">
    <location>
        <begin position="115"/>
        <end position="126"/>
    </location>
</feature>
<dbReference type="SUPFAM" id="SSF54928">
    <property type="entry name" value="RNA-binding domain, RBD"/>
    <property type="match status" value="2"/>
</dbReference>
<feature type="region of interest" description="Disordered" evidence="4">
    <location>
        <begin position="16"/>
        <end position="128"/>
    </location>
</feature>
<feature type="compositionally biased region" description="Gly residues" evidence="4">
    <location>
        <begin position="379"/>
        <end position="390"/>
    </location>
</feature>
<feature type="compositionally biased region" description="Acidic residues" evidence="4">
    <location>
        <begin position="45"/>
        <end position="75"/>
    </location>
</feature>
<sequence>MADEQPVYDVVDEQAEIADPSGGGGFAGDAAAEDAPDDAAVVDVNDGEEVEGEPAAEGAEETEEVVGDVVEETADADAAADTPQPMDDGEAAKEETAEGEGGADAEDAAANGGAKKAEKKEDDSEGKVFVGGIGWSTTDAVLKVYFEKFGVVEEIALMKDKLTGHPRGFAFIKFKDPAVTETVVTQQHIIDGRNVDVKKAVPRSQKERRDAPKAPTSLKIFVGGLDQAVNDEDFRKHFEKYGKVSDCVIMYDKITKRSRGFGFVTFEAEADIKACLKDSHVLKDKAVEVKEAAPREQREQQQRSGYSDRGSSGYSGGRGYGQGGYGGSQGGGYGGYGGGYGATGGQGGGEWAPQSWQGSGSWGGWGGAAGGYGSGGYSQGGYPAGGGYSGAGRAQQGRADRSYRPY</sequence>
<dbReference type="Proteomes" id="UP000664859">
    <property type="component" value="Unassembled WGS sequence"/>
</dbReference>
<gene>
    <name evidence="6" type="ORF">JKP88DRAFT_263787</name>
</gene>
<dbReference type="OrthoDB" id="1875751at2759"/>
<dbReference type="GO" id="GO:0006417">
    <property type="term" value="P:regulation of translation"/>
    <property type="evidence" value="ECO:0007669"/>
    <property type="project" value="TreeGrafter"/>
</dbReference>
<dbReference type="InterPro" id="IPR000504">
    <property type="entry name" value="RRM_dom"/>
</dbReference>
<feature type="domain" description="RRM" evidence="5">
    <location>
        <begin position="218"/>
        <end position="294"/>
    </location>
</feature>
<keyword evidence="1" id="KW-0677">Repeat</keyword>
<evidence type="ECO:0000313" key="7">
    <source>
        <dbReference type="Proteomes" id="UP000664859"/>
    </source>
</evidence>
<evidence type="ECO:0000313" key="6">
    <source>
        <dbReference type="EMBL" id="KAG5180834.1"/>
    </source>
</evidence>
<feature type="compositionally biased region" description="Low complexity" evidence="4">
    <location>
        <begin position="302"/>
        <end position="312"/>
    </location>
</feature>
<feature type="compositionally biased region" description="Acidic residues" evidence="4">
    <location>
        <begin position="97"/>
        <end position="107"/>
    </location>
</feature>
<dbReference type="PANTHER" id="PTHR48032">
    <property type="entry name" value="RNA-BINDING PROTEIN MUSASHI HOMOLOG RBP6"/>
    <property type="match status" value="1"/>
</dbReference>
<evidence type="ECO:0000256" key="2">
    <source>
        <dbReference type="ARBA" id="ARBA00022884"/>
    </source>
</evidence>
<dbReference type="InterPro" id="IPR035979">
    <property type="entry name" value="RBD_domain_sf"/>
</dbReference>